<evidence type="ECO:0000256" key="2">
    <source>
        <dbReference type="ARBA" id="ARBA00022475"/>
    </source>
</evidence>
<keyword evidence="2" id="KW-1003">Cell membrane</keyword>
<accession>A0A7Z0IKY7</accession>
<dbReference type="GO" id="GO:0005886">
    <property type="term" value="C:plasma membrane"/>
    <property type="evidence" value="ECO:0007669"/>
    <property type="project" value="UniProtKB-SubCell"/>
</dbReference>
<feature type="transmembrane region" description="Helical" evidence="6">
    <location>
        <begin position="54"/>
        <end position="72"/>
    </location>
</feature>
<feature type="transmembrane region" description="Helical" evidence="6">
    <location>
        <begin position="380"/>
        <end position="403"/>
    </location>
</feature>
<dbReference type="RefSeq" id="WP_179444958.1">
    <property type="nucleotide sequence ID" value="NZ_JACBZS010000001.1"/>
</dbReference>
<evidence type="ECO:0000256" key="1">
    <source>
        <dbReference type="ARBA" id="ARBA00004651"/>
    </source>
</evidence>
<keyword evidence="5 6" id="KW-0472">Membrane</keyword>
<organism evidence="7 8">
    <name type="scientific">Naumannella cuiyingiana</name>
    <dbReference type="NCBI Taxonomy" id="1347891"/>
    <lineage>
        <taxon>Bacteria</taxon>
        <taxon>Bacillati</taxon>
        <taxon>Actinomycetota</taxon>
        <taxon>Actinomycetes</taxon>
        <taxon>Propionibacteriales</taxon>
        <taxon>Propionibacteriaceae</taxon>
        <taxon>Naumannella</taxon>
    </lineage>
</organism>
<reference evidence="7 8" key="1">
    <citation type="submission" date="2020-07" db="EMBL/GenBank/DDBJ databases">
        <title>Sequencing the genomes of 1000 actinobacteria strains.</title>
        <authorList>
            <person name="Klenk H.-P."/>
        </authorList>
    </citation>
    <scope>NUCLEOTIDE SEQUENCE [LARGE SCALE GENOMIC DNA]</scope>
    <source>
        <strain evidence="7 8">DSM 103164</strain>
    </source>
</reference>
<dbReference type="PANTHER" id="PTHR23513">
    <property type="entry name" value="INTEGRAL MEMBRANE EFFLUX PROTEIN-RELATED"/>
    <property type="match status" value="1"/>
</dbReference>
<dbReference type="AlphaFoldDB" id="A0A7Z0IKY7"/>
<evidence type="ECO:0000256" key="6">
    <source>
        <dbReference type="SAM" id="Phobius"/>
    </source>
</evidence>
<evidence type="ECO:0000256" key="5">
    <source>
        <dbReference type="ARBA" id="ARBA00023136"/>
    </source>
</evidence>
<feature type="transmembrane region" description="Helical" evidence="6">
    <location>
        <begin position="84"/>
        <end position="105"/>
    </location>
</feature>
<feature type="transmembrane region" description="Helical" evidence="6">
    <location>
        <begin position="111"/>
        <end position="131"/>
    </location>
</feature>
<dbReference type="Gene3D" id="1.20.1250.20">
    <property type="entry name" value="MFS general substrate transporter like domains"/>
    <property type="match status" value="1"/>
</dbReference>
<name>A0A7Z0IKY7_9ACTN</name>
<dbReference type="EMBL" id="JACBZS010000001">
    <property type="protein sequence ID" value="NYI71089.1"/>
    <property type="molecule type" value="Genomic_DNA"/>
</dbReference>
<feature type="transmembrane region" description="Helical" evidence="6">
    <location>
        <begin position="287"/>
        <end position="310"/>
    </location>
</feature>
<feature type="transmembrane region" description="Helical" evidence="6">
    <location>
        <begin position="409"/>
        <end position="431"/>
    </location>
</feature>
<feature type="transmembrane region" description="Helical" evidence="6">
    <location>
        <begin position="347"/>
        <end position="368"/>
    </location>
</feature>
<keyword evidence="8" id="KW-1185">Reference proteome</keyword>
<dbReference type="SUPFAM" id="SSF103473">
    <property type="entry name" value="MFS general substrate transporter"/>
    <property type="match status" value="1"/>
</dbReference>
<keyword evidence="4 6" id="KW-1133">Transmembrane helix</keyword>
<feature type="transmembrane region" description="Helical" evidence="6">
    <location>
        <begin position="187"/>
        <end position="207"/>
    </location>
</feature>
<dbReference type="Proteomes" id="UP000527616">
    <property type="component" value="Unassembled WGS sequence"/>
</dbReference>
<feature type="transmembrane region" description="Helical" evidence="6">
    <location>
        <begin position="252"/>
        <end position="275"/>
    </location>
</feature>
<comment type="subcellular location">
    <subcellularLocation>
        <location evidence="1">Cell membrane</location>
        <topology evidence="1">Multi-pass membrane protein</topology>
    </subcellularLocation>
</comment>
<protein>
    <submittedName>
        <fullName evidence="7">MFS family permease</fullName>
    </submittedName>
</protein>
<evidence type="ECO:0000256" key="3">
    <source>
        <dbReference type="ARBA" id="ARBA00022692"/>
    </source>
</evidence>
<sequence>MDFPRALRRLWRHPLFRRLLALRIATQASDAALQVGLATYVLFSPNNQPDAGSIAAVLAVTLLPFSLVGPFVSGALDTWNRRQVFVITDLIRVLLAAGLCALVLLGGRTPAALTGFFVLALLALSINRFMMAGMSAALTHTVDRDEYLLASSVMPVVGPVGAAIGAGTAGAIRLVGGASMPAWQADALIFAAGTGGFVISVVLALRIPRDALGPDHRTVRRGSGSWAGRARLVLVGLGDAVRHLRERSPAGLGLVMIFAQRLAYGMITVSVILLYRNWFHRVDEVGPALAGLGVWVGATGAGFLLAAAVTPVLARRIGLRNTISFMLISSAVLQLAPGSIITEPTLVVAAFGLGLAAQALKIGVDTLVQAHVEDEYKGRVFVLYDMVFNVAFVGSAVLTMLLFPADGHTIAGFVALAGIFVVIAVAFALAANRIGRARFEEGTPSDAPA</sequence>
<feature type="transmembrane region" description="Helical" evidence="6">
    <location>
        <begin position="322"/>
        <end position="341"/>
    </location>
</feature>
<proteinExistence type="predicted"/>
<evidence type="ECO:0000313" key="7">
    <source>
        <dbReference type="EMBL" id="NYI71089.1"/>
    </source>
</evidence>
<evidence type="ECO:0000313" key="8">
    <source>
        <dbReference type="Proteomes" id="UP000527616"/>
    </source>
</evidence>
<gene>
    <name evidence="7" type="ORF">GGQ54_001649</name>
</gene>
<comment type="caution">
    <text evidence="7">The sequence shown here is derived from an EMBL/GenBank/DDBJ whole genome shotgun (WGS) entry which is preliminary data.</text>
</comment>
<dbReference type="PANTHER" id="PTHR23513:SF17">
    <property type="entry name" value="MEMBRANE PROTEIN"/>
    <property type="match status" value="1"/>
</dbReference>
<dbReference type="InterPro" id="IPR036259">
    <property type="entry name" value="MFS_trans_sf"/>
</dbReference>
<feature type="transmembrane region" description="Helical" evidence="6">
    <location>
        <begin position="152"/>
        <end position="175"/>
    </location>
</feature>
<feature type="transmembrane region" description="Helical" evidence="6">
    <location>
        <begin position="20"/>
        <end position="42"/>
    </location>
</feature>
<keyword evidence="3 6" id="KW-0812">Transmembrane</keyword>
<evidence type="ECO:0000256" key="4">
    <source>
        <dbReference type="ARBA" id="ARBA00022989"/>
    </source>
</evidence>